<dbReference type="Proteomes" id="UP000235145">
    <property type="component" value="Unassembled WGS sequence"/>
</dbReference>
<evidence type="ECO:0000313" key="2">
    <source>
        <dbReference type="Proteomes" id="UP000235145"/>
    </source>
</evidence>
<dbReference type="CDD" id="cd09272">
    <property type="entry name" value="RNase_HI_RT_Ty1"/>
    <property type="match status" value="1"/>
</dbReference>
<gene>
    <name evidence="1" type="ORF">LSAT_V11C500250450</name>
</gene>
<dbReference type="PANTHER" id="PTHR11439:SF455">
    <property type="entry name" value="RLK (RECEPTOR-LIKE PROTEIN KINASE) 8, PUTATIVE-RELATED"/>
    <property type="match status" value="1"/>
</dbReference>
<reference evidence="1 2" key="1">
    <citation type="journal article" date="2017" name="Nat. Commun.">
        <title>Genome assembly with in vitro proximity ligation data and whole-genome triplication in lettuce.</title>
        <authorList>
            <person name="Reyes-Chin-Wo S."/>
            <person name="Wang Z."/>
            <person name="Yang X."/>
            <person name="Kozik A."/>
            <person name="Arikit S."/>
            <person name="Song C."/>
            <person name="Xia L."/>
            <person name="Froenicke L."/>
            <person name="Lavelle D.O."/>
            <person name="Truco M.J."/>
            <person name="Xia R."/>
            <person name="Zhu S."/>
            <person name="Xu C."/>
            <person name="Xu H."/>
            <person name="Xu X."/>
            <person name="Cox K."/>
            <person name="Korf I."/>
            <person name="Meyers B.C."/>
            <person name="Michelmore R.W."/>
        </authorList>
    </citation>
    <scope>NUCLEOTIDE SEQUENCE [LARGE SCALE GENOMIC DNA]</scope>
    <source>
        <strain evidence="2">cv. Salinas</strain>
        <tissue evidence="1">Seedlings</tissue>
    </source>
</reference>
<dbReference type="EMBL" id="NBSK02000005">
    <property type="protein sequence ID" value="KAJ0205616.1"/>
    <property type="molecule type" value="Genomic_DNA"/>
</dbReference>
<keyword evidence="2" id="KW-1185">Reference proteome</keyword>
<sequence>MISFSLAPIHRSYVRLFTSSTQNSRSSIWGNSTTSSVLRPSISLLGFFSVNPNMLTPLLTVLHFLIPSRYESEYRAMANTAAELIWITHLLRELHAMPTGRPTILCDNQSALFLTQNPVSHKRAKHIDLDYHFVRELLLVSLWASSFHIDSHTTLTENHRTSEEVLCLIMIMHFEYRTMKKALIFDFGSSFMCKHMLLLA</sequence>
<organism evidence="1 2">
    <name type="scientific">Lactuca sativa</name>
    <name type="common">Garden lettuce</name>
    <dbReference type="NCBI Taxonomy" id="4236"/>
    <lineage>
        <taxon>Eukaryota</taxon>
        <taxon>Viridiplantae</taxon>
        <taxon>Streptophyta</taxon>
        <taxon>Embryophyta</taxon>
        <taxon>Tracheophyta</taxon>
        <taxon>Spermatophyta</taxon>
        <taxon>Magnoliopsida</taxon>
        <taxon>eudicotyledons</taxon>
        <taxon>Gunneridae</taxon>
        <taxon>Pentapetalae</taxon>
        <taxon>asterids</taxon>
        <taxon>campanulids</taxon>
        <taxon>Asterales</taxon>
        <taxon>Asteraceae</taxon>
        <taxon>Cichorioideae</taxon>
        <taxon>Cichorieae</taxon>
        <taxon>Lactucinae</taxon>
        <taxon>Lactuca</taxon>
    </lineage>
</organism>
<comment type="caution">
    <text evidence="1">The sequence shown here is derived from an EMBL/GenBank/DDBJ whole genome shotgun (WGS) entry which is preliminary data.</text>
</comment>
<protein>
    <recommendedName>
        <fullName evidence="3">Reverse transcriptase Ty1/copia-type domain-containing protein</fullName>
    </recommendedName>
</protein>
<evidence type="ECO:0000313" key="1">
    <source>
        <dbReference type="EMBL" id="KAJ0205616.1"/>
    </source>
</evidence>
<name>A0A9R1VJ36_LACSA</name>
<accession>A0A9R1VJ36</accession>
<proteinExistence type="predicted"/>
<evidence type="ECO:0008006" key="3">
    <source>
        <dbReference type="Google" id="ProtNLM"/>
    </source>
</evidence>
<dbReference type="PANTHER" id="PTHR11439">
    <property type="entry name" value="GAG-POL-RELATED RETROTRANSPOSON"/>
    <property type="match status" value="1"/>
</dbReference>
<dbReference type="AlphaFoldDB" id="A0A9R1VJ36"/>